<accession>A0AC35TMS1</accession>
<reference evidence="2" key="1">
    <citation type="submission" date="2016-11" db="UniProtKB">
        <authorList>
            <consortium name="WormBaseParasite"/>
        </authorList>
    </citation>
    <scope>IDENTIFICATION</scope>
    <source>
        <strain evidence="2">KR3021</strain>
    </source>
</reference>
<evidence type="ECO:0000313" key="2">
    <source>
        <dbReference type="WBParaSite" id="RSKR_0000199000.1"/>
    </source>
</evidence>
<protein>
    <submittedName>
        <fullName evidence="2">Phosphoprotein</fullName>
    </submittedName>
</protein>
<proteinExistence type="predicted"/>
<dbReference type="Proteomes" id="UP000095286">
    <property type="component" value="Unplaced"/>
</dbReference>
<sequence>MDAKKDSNHISTIRTLNFTDIEPHLERYLKECTALGGNWEMEELHILLDNLSMYGLSDYSANRISKLLAPKTTEDVIKKVNDLIGLMNKVNNISNPKYFAKENKVFVNTEDPTAKVPVKADDIEKIIATQCRMANAKRDIDMGFTAAFQELSSETPKLTDLRHEDPFHPLARMKQTVDMKKCYNILQSIVTKKRKKDGTSNLDKVILMSALDEVQQIVDDIDPAEIGKMRAFLMKLKDSRSVGGELPTKPDTLSHGSINFLQLTDDYLNSFDIDTMITELLREK</sequence>
<dbReference type="WBParaSite" id="RSKR_0000199000.1">
    <property type="protein sequence ID" value="RSKR_0000199000.1"/>
    <property type="gene ID" value="RSKR_0000199000"/>
</dbReference>
<organism evidence="1 2">
    <name type="scientific">Rhabditophanes sp. KR3021</name>
    <dbReference type="NCBI Taxonomy" id="114890"/>
    <lineage>
        <taxon>Eukaryota</taxon>
        <taxon>Metazoa</taxon>
        <taxon>Ecdysozoa</taxon>
        <taxon>Nematoda</taxon>
        <taxon>Chromadorea</taxon>
        <taxon>Rhabditida</taxon>
        <taxon>Tylenchina</taxon>
        <taxon>Panagrolaimomorpha</taxon>
        <taxon>Strongyloidoidea</taxon>
        <taxon>Alloionematidae</taxon>
        <taxon>Rhabditophanes</taxon>
    </lineage>
</organism>
<name>A0AC35TMS1_9BILA</name>
<evidence type="ECO:0000313" key="1">
    <source>
        <dbReference type="Proteomes" id="UP000095286"/>
    </source>
</evidence>